<accession>A0A0S4QRW2</accession>
<dbReference type="PANTHER" id="PTHR42194:SF1">
    <property type="entry name" value="UPF0276 PROTEIN HI_1600"/>
    <property type="match status" value="1"/>
</dbReference>
<evidence type="ECO:0000313" key="4">
    <source>
        <dbReference type="Proteomes" id="UP000198802"/>
    </source>
</evidence>
<dbReference type="InterPro" id="IPR007801">
    <property type="entry name" value="MbnB/TglH/ChrH"/>
</dbReference>
<feature type="region of interest" description="Disordered" evidence="1">
    <location>
        <begin position="495"/>
        <end position="530"/>
    </location>
</feature>
<dbReference type="InterPro" id="IPR058711">
    <property type="entry name" value="SCO6045-like_C"/>
</dbReference>
<feature type="region of interest" description="Disordered" evidence="1">
    <location>
        <begin position="303"/>
        <end position="343"/>
    </location>
</feature>
<evidence type="ECO:0000313" key="3">
    <source>
        <dbReference type="EMBL" id="CUU58491.1"/>
    </source>
</evidence>
<evidence type="ECO:0000256" key="1">
    <source>
        <dbReference type="SAM" id="MobiDB-lite"/>
    </source>
</evidence>
<feature type="domain" description="SCO6045-like C-terminal" evidence="2">
    <location>
        <begin position="367"/>
        <end position="447"/>
    </location>
</feature>
<dbReference type="Pfam" id="PF26136">
    <property type="entry name" value="SCO6045_C"/>
    <property type="match status" value="1"/>
</dbReference>
<dbReference type="NCBIfam" id="NF003818">
    <property type="entry name" value="PRK05409.1"/>
    <property type="match status" value="1"/>
</dbReference>
<reference evidence="4" key="1">
    <citation type="submission" date="2015-11" db="EMBL/GenBank/DDBJ databases">
        <authorList>
            <person name="Varghese N."/>
        </authorList>
    </citation>
    <scope>NUCLEOTIDE SEQUENCE [LARGE SCALE GENOMIC DNA]</scope>
    <source>
        <strain evidence="4">DSM 45899</strain>
    </source>
</reference>
<dbReference type="AlphaFoldDB" id="A0A0S4QRW2"/>
<dbReference type="Gene3D" id="3.20.20.150">
    <property type="entry name" value="Divalent-metal-dependent TIM barrel enzymes"/>
    <property type="match status" value="1"/>
</dbReference>
<dbReference type="SUPFAM" id="SSF51658">
    <property type="entry name" value="Xylose isomerase-like"/>
    <property type="match status" value="1"/>
</dbReference>
<dbReference type="PANTHER" id="PTHR42194">
    <property type="entry name" value="UPF0276 PROTEIN HI_1600"/>
    <property type="match status" value="1"/>
</dbReference>
<proteinExistence type="predicted"/>
<dbReference type="Proteomes" id="UP000198802">
    <property type="component" value="Unassembled WGS sequence"/>
</dbReference>
<sequence length="530" mass="56017">MVVAAEAVAVAAAVGDDRSGRKPSGLSPGLGAGWRPPLANVLAQRSDLTFVEVIAEAVDPRAPLPASLATLAGRGVPIVPHGIRLSLGSTERPQPARVARLAAVAQRCQAPLVSEHVAMVRAGGLEAGHLLPVPLTRQSLDVVVGNVRAVTAELGVPLALEHPASLLRWPADHLHPADFLTELAERTDALLVLDVANLHADRHNHGLDPARFLDRLPWERIAYVHVAGGVEHDGRYHDTHRHPVPPAVLDLLAEAVHRCPHRLPVMLERDGDYPSAAGMNAELDAVAGVLSVAPAAQPAPRFADSCRTAKPAGGWNAAPQADLAAEQPDPADEQRVPAAEQRDLAAEQRDLAVEQRDLAVEQRDLAVEQVDLVRALVAGGPDPAAFDPAGLAATRAALLDKRTREVAAVWPALARIPGFADRFAHYAAGAPPRGPVADGCAFAESVRTTLGIVAVAELLTHTLPRRPFAVRTGRSADRRAVAAVRLPGGAFRLLKFPAPPIDPGSRSSPTGRRPWTRPDQSATNPILPRS</sequence>
<gene>
    <name evidence="3" type="ORF">Ga0074812_119125</name>
</gene>
<feature type="compositionally biased region" description="Basic and acidic residues" evidence="1">
    <location>
        <begin position="332"/>
        <end position="343"/>
    </location>
</feature>
<dbReference type="Pfam" id="PF05114">
    <property type="entry name" value="MbnB_TglH_ChrH"/>
    <property type="match status" value="1"/>
</dbReference>
<keyword evidence="4" id="KW-1185">Reference proteome</keyword>
<protein>
    <recommendedName>
        <fullName evidence="2">SCO6045-like C-terminal domain-containing protein</fullName>
    </recommendedName>
</protein>
<evidence type="ECO:0000259" key="2">
    <source>
        <dbReference type="Pfam" id="PF26136"/>
    </source>
</evidence>
<organism evidence="3 4">
    <name type="scientific">Parafrankia irregularis</name>
    <dbReference type="NCBI Taxonomy" id="795642"/>
    <lineage>
        <taxon>Bacteria</taxon>
        <taxon>Bacillati</taxon>
        <taxon>Actinomycetota</taxon>
        <taxon>Actinomycetes</taxon>
        <taxon>Frankiales</taxon>
        <taxon>Frankiaceae</taxon>
        <taxon>Parafrankia</taxon>
    </lineage>
</organism>
<dbReference type="EMBL" id="FAOZ01000019">
    <property type="protein sequence ID" value="CUU58491.1"/>
    <property type="molecule type" value="Genomic_DNA"/>
</dbReference>
<dbReference type="InterPro" id="IPR036237">
    <property type="entry name" value="Xyl_isomerase-like_sf"/>
</dbReference>
<name>A0A0S4QRW2_9ACTN</name>